<comment type="subcellular location">
    <subcellularLocation>
        <location evidence="1">Mitochondrion</location>
    </subcellularLocation>
</comment>
<reference evidence="6" key="1">
    <citation type="journal article" date="2020" name="Front. Microbiol.">
        <title>Phenotypic and Genetic Characterization of the Cheese Ripening Yeast Geotrichum candidum.</title>
        <authorList>
            <person name="Perkins V."/>
            <person name="Vignola S."/>
            <person name="Lessard M.H."/>
            <person name="Plante P.L."/>
            <person name="Corbeil J."/>
            <person name="Dugat-Bony E."/>
            <person name="Frenette M."/>
            <person name="Labrie S."/>
        </authorList>
    </citation>
    <scope>NUCLEOTIDE SEQUENCE</scope>
    <source>
        <strain evidence="6">LMA-70</strain>
    </source>
</reference>
<reference evidence="6" key="2">
    <citation type="submission" date="2020-01" db="EMBL/GenBank/DDBJ databases">
        <authorList>
            <person name="Perkins V."/>
            <person name="Lessard M.-H."/>
            <person name="Dugat-Bony E."/>
            <person name="Frenette M."/>
            <person name="Labrie S."/>
        </authorList>
    </citation>
    <scope>NUCLEOTIDE SEQUENCE</scope>
    <source>
        <strain evidence="6">LMA-70</strain>
    </source>
</reference>
<evidence type="ECO:0000313" key="6">
    <source>
        <dbReference type="EMBL" id="KAF5104516.1"/>
    </source>
</evidence>
<dbReference type="Pfam" id="PF02297">
    <property type="entry name" value="COX6B"/>
    <property type="match status" value="1"/>
</dbReference>
<proteinExistence type="inferred from homology"/>
<comment type="similarity">
    <text evidence="2">Belongs to the cytochrome c oxidase subunit 6B family.</text>
</comment>
<dbReference type="Proteomes" id="UP000750522">
    <property type="component" value="Unassembled WGS sequence"/>
</dbReference>
<sequence length="97" mass="11040">MGLFSSSTTPESTPDLTKKSARKVCWESRDKYFACLDKHNILDPRKDPATALAKCSSEDAEFNRDCEKRVVEYKKEQQIKALEAQGARRLDSSIKIE</sequence>
<evidence type="ECO:0000256" key="5">
    <source>
        <dbReference type="SAM" id="MobiDB-lite"/>
    </source>
</evidence>
<feature type="region of interest" description="Disordered" evidence="5">
    <location>
        <begin position="1"/>
        <end position="20"/>
    </location>
</feature>
<dbReference type="SUPFAM" id="SSF47694">
    <property type="entry name" value="Cytochrome c oxidase subunit h"/>
    <property type="match status" value="1"/>
</dbReference>
<dbReference type="PROSITE" id="PS51808">
    <property type="entry name" value="CHCH"/>
    <property type="match status" value="1"/>
</dbReference>
<accession>A0A9P5KWG8</accession>
<gene>
    <name evidence="6" type="ORF">DV451_000587</name>
</gene>
<organism evidence="6 7">
    <name type="scientific">Geotrichum candidum</name>
    <name type="common">Oospora lactis</name>
    <name type="synonym">Dipodascus geotrichum</name>
    <dbReference type="NCBI Taxonomy" id="1173061"/>
    <lineage>
        <taxon>Eukaryota</taxon>
        <taxon>Fungi</taxon>
        <taxon>Dikarya</taxon>
        <taxon>Ascomycota</taxon>
        <taxon>Saccharomycotina</taxon>
        <taxon>Dipodascomycetes</taxon>
        <taxon>Dipodascales</taxon>
        <taxon>Dipodascaceae</taxon>
        <taxon>Geotrichum</taxon>
    </lineage>
</organism>
<dbReference type="PANTHER" id="PTHR47677">
    <property type="entry name" value="CYTOCHROME C OXIDASE ASSEMBLY FACTOR 6"/>
    <property type="match status" value="1"/>
</dbReference>
<feature type="compositionally biased region" description="Polar residues" evidence="5">
    <location>
        <begin position="1"/>
        <end position="15"/>
    </location>
</feature>
<dbReference type="InterPro" id="IPR036549">
    <property type="entry name" value="CX6/COA6-like_sf"/>
</dbReference>
<dbReference type="EMBL" id="QQZK01000007">
    <property type="protein sequence ID" value="KAF5104516.1"/>
    <property type="molecule type" value="Genomic_DNA"/>
</dbReference>
<dbReference type="InterPro" id="IPR048280">
    <property type="entry name" value="COX6B-like"/>
</dbReference>
<dbReference type="Gene3D" id="1.10.10.140">
    <property type="entry name" value="Cytochrome c oxidase, subunit VIb"/>
    <property type="match status" value="1"/>
</dbReference>
<dbReference type="PANTHER" id="PTHR47677:SF1">
    <property type="entry name" value="CYTOCHROME C OXIDASE ASSEMBLY FACTOR 6"/>
    <property type="match status" value="1"/>
</dbReference>
<dbReference type="GO" id="GO:0033617">
    <property type="term" value="P:mitochondrial respiratory chain complex IV assembly"/>
    <property type="evidence" value="ECO:0007669"/>
    <property type="project" value="TreeGrafter"/>
</dbReference>
<comment type="caution">
    <text evidence="6">The sequence shown here is derived from an EMBL/GenBank/DDBJ whole genome shotgun (WGS) entry which is preliminary data.</text>
</comment>
<evidence type="ECO:0000313" key="7">
    <source>
        <dbReference type="Proteomes" id="UP000750522"/>
    </source>
</evidence>
<keyword evidence="3" id="KW-0496">Mitochondrion</keyword>
<dbReference type="AlphaFoldDB" id="A0A9P5KWG8"/>
<evidence type="ECO:0000256" key="4">
    <source>
        <dbReference type="ARBA" id="ARBA00023157"/>
    </source>
</evidence>
<evidence type="ECO:0000256" key="3">
    <source>
        <dbReference type="ARBA" id="ARBA00023128"/>
    </source>
</evidence>
<dbReference type="InterPro" id="IPR048281">
    <property type="entry name" value="COA6_fun"/>
</dbReference>
<evidence type="ECO:0000256" key="1">
    <source>
        <dbReference type="ARBA" id="ARBA00004173"/>
    </source>
</evidence>
<keyword evidence="4" id="KW-1015">Disulfide bond</keyword>
<protein>
    <submittedName>
        <fullName evidence="6">Uncharacterized protein</fullName>
    </submittedName>
</protein>
<evidence type="ECO:0000256" key="2">
    <source>
        <dbReference type="ARBA" id="ARBA00006425"/>
    </source>
</evidence>
<dbReference type="GO" id="GO:0005758">
    <property type="term" value="C:mitochondrial intermembrane space"/>
    <property type="evidence" value="ECO:0007669"/>
    <property type="project" value="TreeGrafter"/>
</dbReference>
<name>A0A9P5KWG8_GEOCN</name>